<proteinExistence type="predicted"/>
<keyword evidence="4" id="KW-0347">Helicase</keyword>
<keyword evidence="10" id="KW-1185">Reference proteome</keyword>
<gene>
    <name evidence="9" type="ORF">I0Q91_12020</name>
</gene>
<dbReference type="GO" id="GO:0005524">
    <property type="term" value="F:ATP binding"/>
    <property type="evidence" value="ECO:0007669"/>
    <property type="project" value="UniProtKB-KW"/>
</dbReference>
<dbReference type="Gene3D" id="3.90.320.10">
    <property type="match status" value="1"/>
</dbReference>
<keyword evidence="6" id="KW-0238">DNA-binding</keyword>
<dbReference type="Proteomes" id="UP000621436">
    <property type="component" value="Unassembled WGS sequence"/>
</dbReference>
<dbReference type="GO" id="GO:0016787">
    <property type="term" value="F:hydrolase activity"/>
    <property type="evidence" value="ECO:0007669"/>
    <property type="project" value="UniProtKB-KW"/>
</dbReference>
<dbReference type="RefSeq" id="WP_270454839.1">
    <property type="nucleotide sequence ID" value="NZ_JADPIE010000007.1"/>
</dbReference>
<dbReference type="Pfam" id="PF12705">
    <property type="entry name" value="PDDEXK_1"/>
    <property type="match status" value="1"/>
</dbReference>
<name>A0A931AW76_9FIRM</name>
<dbReference type="GO" id="GO:0003677">
    <property type="term" value="F:DNA binding"/>
    <property type="evidence" value="ECO:0007669"/>
    <property type="project" value="UniProtKB-KW"/>
</dbReference>
<keyword evidence="2" id="KW-0227">DNA damage</keyword>
<dbReference type="InterPro" id="IPR011604">
    <property type="entry name" value="PDDEXK-like_dom_sf"/>
</dbReference>
<dbReference type="GO" id="GO:0006281">
    <property type="term" value="P:DNA repair"/>
    <property type="evidence" value="ECO:0007669"/>
    <property type="project" value="UniProtKB-KW"/>
</dbReference>
<evidence type="ECO:0000256" key="7">
    <source>
        <dbReference type="ARBA" id="ARBA00023204"/>
    </source>
</evidence>
<keyword evidence="3" id="KW-0378">Hydrolase</keyword>
<sequence length="869" mass="101582">MMDFRYIDFSQNLFEEAITGEPAIYIFPNSGDIKAARTTYNREPLTVESKFLDWNSFKEMIFPVDQLVLKEEKLSIALFSLLNTDEKRFLNINEYSDVLEFSGLFHNYYLERAEYLVESWPVLEGWQKERLELIEKLRSRYLNWLKENNYSDRSLVYDINNFDPTGIKSFERIVVINPVETSPLEKEILKRLDRDFKVEIFLQLEKSHYSEEELRLEKFQLPEKLEVDLKLYTADEEIGQLASALKVAVENNAEMISPNLDKRNYRQLLSEKEIEVQSAISLTESSLYRFLNCCYNLLLNYELEGNGLGLLPVNQLLKAINQPVISRYFDFDIKEVRSELNELIGQGYFYINGRLVTDKIAAIKPLFLIVNDFSEMADLTEMIDYLDSLELESLADPLYKDEIDQFYDGLIELTAIEKMGLAGNWKGFFNRSAQGLMDLILNYLSYKKITTNIDAEKERLTLQDFQLAPADRRDNLVILNASQGELPAGSSRSFLLNPEQREALGLPTARDEQNWQRYYFFRHIFTADKAVIFALNNQDENLAPGSLMEELKFKYGLEYRESPVKRSDYLRFFNNIFEDKTGYNFGSCEREEYTTDLRQNLVEETGGRTSLTYYKYNRIKDCYHRYYLEHIIGFDAGMELPDKAMNPMVFGIMVHNLMDRAITELKPEIMANTADLEAHSDRVEELVERIIDKYYLFYDQRFKGYYKEIIKPKLVASVFSFIEGLFRRLPASSVDNLSDWDWKLEYTPENKGAGFYQGDGMEFYLSGRIDLLIDTGQDQVLVDFKTGSGSVEQLDFYSLLLDNGDINKKKYIYNIMDELFQSANSDTGNEMAEKIRLELEDLTGAEYYKRIYKSRCERCPYLSICQVVK</sequence>
<evidence type="ECO:0000313" key="9">
    <source>
        <dbReference type="EMBL" id="MBF8437814.1"/>
    </source>
</evidence>
<comment type="caution">
    <text evidence="9">The sequence shown here is derived from an EMBL/GenBank/DDBJ whole genome shotgun (WGS) entry which is preliminary data.</text>
</comment>
<evidence type="ECO:0000256" key="4">
    <source>
        <dbReference type="ARBA" id="ARBA00022806"/>
    </source>
</evidence>
<feature type="domain" description="PD-(D/E)XK endonuclease-like" evidence="8">
    <location>
        <begin position="611"/>
        <end position="866"/>
    </location>
</feature>
<organism evidence="9 10">
    <name type="scientific">Halonatronomonas betaini</name>
    <dbReference type="NCBI Taxonomy" id="2778430"/>
    <lineage>
        <taxon>Bacteria</taxon>
        <taxon>Bacillati</taxon>
        <taxon>Bacillota</taxon>
        <taxon>Clostridia</taxon>
        <taxon>Halanaerobiales</taxon>
        <taxon>Halarsenatibacteraceae</taxon>
        <taxon>Halonatronomonas</taxon>
    </lineage>
</organism>
<keyword evidence="5" id="KW-0067">ATP-binding</keyword>
<evidence type="ECO:0000256" key="3">
    <source>
        <dbReference type="ARBA" id="ARBA00022801"/>
    </source>
</evidence>
<dbReference type="GO" id="GO:0004386">
    <property type="term" value="F:helicase activity"/>
    <property type="evidence" value="ECO:0007669"/>
    <property type="project" value="UniProtKB-KW"/>
</dbReference>
<keyword evidence="1" id="KW-0547">Nucleotide-binding</keyword>
<dbReference type="EMBL" id="JADPIE010000007">
    <property type="protein sequence ID" value="MBF8437814.1"/>
    <property type="molecule type" value="Genomic_DNA"/>
</dbReference>
<dbReference type="AlphaFoldDB" id="A0A931AW76"/>
<evidence type="ECO:0000256" key="6">
    <source>
        <dbReference type="ARBA" id="ARBA00023125"/>
    </source>
</evidence>
<evidence type="ECO:0000256" key="5">
    <source>
        <dbReference type="ARBA" id="ARBA00022840"/>
    </source>
</evidence>
<keyword evidence="7" id="KW-0234">DNA repair</keyword>
<evidence type="ECO:0000259" key="8">
    <source>
        <dbReference type="Pfam" id="PF12705"/>
    </source>
</evidence>
<protein>
    <submittedName>
        <fullName evidence="9">PD-(D/E)XK nuclease family protein</fullName>
    </submittedName>
</protein>
<evidence type="ECO:0000256" key="2">
    <source>
        <dbReference type="ARBA" id="ARBA00022763"/>
    </source>
</evidence>
<dbReference type="InterPro" id="IPR038726">
    <property type="entry name" value="PDDEXK_AddAB-type"/>
</dbReference>
<reference evidence="9" key="1">
    <citation type="submission" date="2020-11" db="EMBL/GenBank/DDBJ databases">
        <title>Halonatronomonas betainensis gen. nov., sp. nov. a novel haloalkaliphilic representative of the family Halanaerobiacae capable of betaine degradation.</title>
        <authorList>
            <person name="Boltyanskaya Y."/>
            <person name="Kevbrin V."/>
            <person name="Detkova E."/>
            <person name="Grouzdev D.S."/>
            <person name="Koziaeva V."/>
            <person name="Zhilina T."/>
        </authorList>
    </citation>
    <scope>NUCLEOTIDE SEQUENCE</scope>
    <source>
        <strain evidence="9">Z-7014</strain>
    </source>
</reference>
<evidence type="ECO:0000256" key="1">
    <source>
        <dbReference type="ARBA" id="ARBA00022741"/>
    </source>
</evidence>
<evidence type="ECO:0000313" key="10">
    <source>
        <dbReference type="Proteomes" id="UP000621436"/>
    </source>
</evidence>
<accession>A0A931AW76</accession>